<evidence type="ECO:0000259" key="3">
    <source>
        <dbReference type="Pfam" id="PF14383"/>
    </source>
</evidence>
<dbReference type="OrthoDB" id="765769at2759"/>
<protein>
    <recommendedName>
        <fullName evidence="6">DUF4378 domain-containing protein</fullName>
    </recommendedName>
</protein>
<feature type="region of interest" description="Disordered" evidence="1">
    <location>
        <begin position="283"/>
        <end position="461"/>
    </location>
</feature>
<dbReference type="Proteomes" id="UP000195402">
    <property type="component" value="Unassembled WGS sequence"/>
</dbReference>
<feature type="compositionally biased region" description="Polar residues" evidence="1">
    <location>
        <begin position="377"/>
        <end position="388"/>
    </location>
</feature>
<feature type="compositionally biased region" description="Low complexity" evidence="1">
    <location>
        <begin position="304"/>
        <end position="317"/>
    </location>
</feature>
<dbReference type="STRING" id="56857.A0A200R275"/>
<dbReference type="InterPro" id="IPR025486">
    <property type="entry name" value="DUF4378"/>
</dbReference>
<feature type="compositionally biased region" description="Basic and acidic residues" evidence="1">
    <location>
        <begin position="59"/>
        <end position="76"/>
    </location>
</feature>
<dbReference type="InParanoid" id="A0A200R275"/>
<dbReference type="OMA" id="RRVDGYM"/>
<gene>
    <name evidence="4" type="ORF">BVC80_1543g289</name>
</gene>
<evidence type="ECO:0008006" key="6">
    <source>
        <dbReference type="Google" id="ProtNLM"/>
    </source>
</evidence>
<dbReference type="Pfam" id="PF14383">
    <property type="entry name" value="VARLMGL"/>
    <property type="match status" value="1"/>
</dbReference>
<feature type="region of interest" description="Disordered" evidence="1">
    <location>
        <begin position="123"/>
        <end position="142"/>
    </location>
</feature>
<evidence type="ECO:0000313" key="4">
    <source>
        <dbReference type="EMBL" id="OVA16827.1"/>
    </source>
</evidence>
<comment type="caution">
    <text evidence="4">The sequence shown here is derived from an EMBL/GenBank/DDBJ whole genome shotgun (WGS) entry which is preliminary data.</text>
</comment>
<accession>A0A200R275</accession>
<keyword evidence="5" id="KW-1185">Reference proteome</keyword>
<feature type="compositionally biased region" description="Polar residues" evidence="1">
    <location>
        <begin position="34"/>
        <end position="46"/>
    </location>
</feature>
<evidence type="ECO:0000313" key="5">
    <source>
        <dbReference type="Proteomes" id="UP000195402"/>
    </source>
</evidence>
<proteinExistence type="predicted"/>
<dbReference type="EMBL" id="MVGT01000481">
    <property type="protein sequence ID" value="OVA16827.1"/>
    <property type="molecule type" value="Genomic_DNA"/>
</dbReference>
<name>A0A200R275_MACCD</name>
<reference evidence="4 5" key="1">
    <citation type="journal article" date="2017" name="Mol. Plant">
        <title>The Genome of Medicinal Plant Macleaya cordata Provides New Insights into Benzylisoquinoline Alkaloids Metabolism.</title>
        <authorList>
            <person name="Liu X."/>
            <person name="Liu Y."/>
            <person name="Huang P."/>
            <person name="Ma Y."/>
            <person name="Qing Z."/>
            <person name="Tang Q."/>
            <person name="Cao H."/>
            <person name="Cheng P."/>
            <person name="Zheng Y."/>
            <person name="Yuan Z."/>
            <person name="Zhou Y."/>
            <person name="Liu J."/>
            <person name="Tang Z."/>
            <person name="Zhuo Y."/>
            <person name="Zhang Y."/>
            <person name="Yu L."/>
            <person name="Huang J."/>
            <person name="Yang P."/>
            <person name="Peng Q."/>
            <person name="Zhang J."/>
            <person name="Jiang W."/>
            <person name="Zhang Z."/>
            <person name="Lin K."/>
            <person name="Ro D.K."/>
            <person name="Chen X."/>
            <person name="Xiong X."/>
            <person name="Shang Y."/>
            <person name="Huang S."/>
            <person name="Zeng J."/>
        </authorList>
    </citation>
    <scope>NUCLEOTIDE SEQUENCE [LARGE SCALE GENOMIC DNA]</scope>
    <source>
        <strain evidence="5">cv. BLH2017</strain>
        <tissue evidence="4">Root</tissue>
    </source>
</reference>
<dbReference type="AlphaFoldDB" id="A0A200R275"/>
<dbReference type="PANTHER" id="PTHR21726">
    <property type="entry name" value="PHOSPHATIDYLINOSITOL N-ACETYLGLUCOSAMINYLTRANSFERASE SUBUNIT P DOWN SYNDROME CRITICAL REGION PROTEIN 5 -RELATED"/>
    <property type="match status" value="1"/>
</dbReference>
<feature type="region of interest" description="Disordered" evidence="1">
    <location>
        <begin position="656"/>
        <end position="682"/>
    </location>
</feature>
<feature type="domain" description="DUF3741" evidence="3">
    <location>
        <begin position="81"/>
        <end position="110"/>
    </location>
</feature>
<feature type="compositionally biased region" description="Basic and acidic residues" evidence="1">
    <location>
        <begin position="341"/>
        <end position="350"/>
    </location>
</feature>
<dbReference type="FunCoup" id="A0A200R275">
    <property type="interactions" value="2188"/>
</dbReference>
<feature type="region of interest" description="Disordered" evidence="1">
    <location>
        <begin position="33"/>
        <end position="92"/>
    </location>
</feature>
<feature type="domain" description="DUF4378" evidence="2">
    <location>
        <begin position="768"/>
        <end position="909"/>
    </location>
</feature>
<dbReference type="PANTHER" id="PTHR21726:SF29">
    <property type="entry name" value="EXPRESSED PROTEIN"/>
    <property type="match status" value="1"/>
</dbReference>
<dbReference type="InterPro" id="IPR032795">
    <property type="entry name" value="DUF3741-assoc"/>
</dbReference>
<organism evidence="4 5">
    <name type="scientific">Macleaya cordata</name>
    <name type="common">Five-seeded plume-poppy</name>
    <name type="synonym">Bocconia cordata</name>
    <dbReference type="NCBI Taxonomy" id="56857"/>
    <lineage>
        <taxon>Eukaryota</taxon>
        <taxon>Viridiplantae</taxon>
        <taxon>Streptophyta</taxon>
        <taxon>Embryophyta</taxon>
        <taxon>Tracheophyta</taxon>
        <taxon>Spermatophyta</taxon>
        <taxon>Magnoliopsida</taxon>
        <taxon>Ranunculales</taxon>
        <taxon>Papaveraceae</taxon>
        <taxon>Papaveroideae</taxon>
        <taxon>Macleaya</taxon>
    </lineage>
</organism>
<dbReference type="Pfam" id="PF14309">
    <property type="entry name" value="DUF4378"/>
    <property type="match status" value="1"/>
</dbReference>
<sequence length="983" mass="109365">MGIEKQGSKGGGGYVGGFLQLFDWNGKSRKKLFSNKSDFPEGSQQGKRSEGNLPMTRLHPNDDDLYGRSSVKERSDYSCSSSVTDDEGNGTRAPGVVARLMGLDCLPTSDTVEPYCSPLYDSRSLRDSHHRRTPEIPYGNQIMHSGYLPTELEGFSGKPFEMRPQKKLNRPIERFQTEILPPRSAKSIPITHHKLLSPIKNPGFIPTKDAAQIMEEAAKIIERGYQASNKGKMPPLGSSSVPLKIRDLKEKMEATQRPTKLLEASRRPIESNAVKYLKGQSLNKSWNGSDEAPQFRNSPYTDESNSAGSKSKGKSVSLAIQAKVNVQRREGLSSTGSRSLGQKERHEFKSNKSFKSQMNTQKNMQKKPSSDRASGVLRQNNQKQNCQTNREKLPSKPSVPKQQGRKSLSVDASFGRNKVSNKVTGTSKVGSRRTGLDTGDLEKDAQLSNTKNFPRKKRSIERDFHSEKSAFSGTILVDKDQMAIQSNVALDGQLKWVDDNRGKGMDVVSFTFTSPLIKSFPGSQSSGQVVERNISFCEDSTKEKSPTGTKNARLPFPGLNVIGGDALSILLEQKIRELTFGVESSSRNSIKSQSGATSASCLQDLVPGLNAASKMSREDCNISQLGSLTDEFGSQCESNCSSTDWHKLQGVEEIGKCSSSSSSSTNSETRKELDFPHTSPVSTLESSFSNESCISSDSWDSYNMNGGKQCSSVEAAQGVNSNCRKRLPSVEAETELSDSASFPFNGSASSKHTMTFGITDYTRSDEWELEYVREVLCNAELMFKDFTLGRAREIINPHLFDQLENRKSWSRSFHEEEKDCRLRRKMLFDCVGECLDLRCRRYVGGGSGKWEKGLAMVSRKDRLADEVYKEITGWRSMGDWMLDEVVDKDMSTQYGRWLEFEIEEFEIGLCKAVSFLIQMSPTFLFLPRKKEESQTGATIGTSVTERTFLDPTTSYCLVVIWLAGAMEKKDEEKQMILLGKVEI</sequence>
<evidence type="ECO:0000259" key="2">
    <source>
        <dbReference type="Pfam" id="PF14309"/>
    </source>
</evidence>
<feature type="compositionally biased region" description="Polar residues" evidence="1">
    <location>
        <begin position="351"/>
        <end position="367"/>
    </location>
</feature>
<feature type="compositionally biased region" description="Polar residues" evidence="1">
    <location>
        <begin position="418"/>
        <end position="429"/>
    </location>
</feature>
<evidence type="ECO:0000256" key="1">
    <source>
        <dbReference type="SAM" id="MobiDB-lite"/>
    </source>
</evidence>